<evidence type="ECO:0000313" key="2">
    <source>
        <dbReference type="Proteomes" id="UP000184440"/>
    </source>
</evidence>
<accession>A0A1M7RJI2</accession>
<organism evidence="1 2">
    <name type="scientific">Cryptosporangium aurantiacum</name>
    <dbReference type="NCBI Taxonomy" id="134849"/>
    <lineage>
        <taxon>Bacteria</taxon>
        <taxon>Bacillati</taxon>
        <taxon>Actinomycetota</taxon>
        <taxon>Actinomycetes</taxon>
        <taxon>Cryptosporangiales</taxon>
        <taxon>Cryptosporangiaceae</taxon>
        <taxon>Cryptosporangium</taxon>
    </lineage>
</organism>
<dbReference type="OrthoDB" id="3805543at2"/>
<sequence>MPRPLRVVLERRPHTAAMIDGLVPAPAGVEVEWVEVAPINTAFRRMTDDLEFDVCEIAAGAFLLAVGGGVPIVGLPVFPLRRYPHHGLQVRRDSGIRTPADLAGARIGTKAFSQTTGFWIRGILNRQYGVDLDGLTWVVSAQEHAPGFRFPATAEPVPGADLPQQLRDGALVAGLGLAVKDDAVGPLFADLTAAERSWFDLTGAETINHTIAVRQDVLAERPTLAAELSDWFVRSWKHAGSPVSEYGLVPANRVTLELLLDLVREQCGATNPLPATIDDAFVTL</sequence>
<proteinExistence type="predicted"/>
<dbReference type="Gene3D" id="3.40.190.10">
    <property type="entry name" value="Periplasmic binding protein-like II"/>
    <property type="match status" value="1"/>
</dbReference>
<name>A0A1M7RJI2_9ACTN</name>
<keyword evidence="2" id="KW-1185">Reference proteome</keyword>
<gene>
    <name evidence="1" type="ORF">SAMN05443668_11641</name>
</gene>
<dbReference type="EMBL" id="FRCS01000016">
    <property type="protein sequence ID" value="SHN46505.1"/>
    <property type="molecule type" value="Genomic_DNA"/>
</dbReference>
<dbReference type="SUPFAM" id="SSF53850">
    <property type="entry name" value="Periplasmic binding protein-like II"/>
    <property type="match status" value="1"/>
</dbReference>
<protein>
    <submittedName>
        <fullName evidence="1">4,5-dihydroxyphthalate decarboxylase</fullName>
    </submittedName>
</protein>
<dbReference type="RefSeq" id="WP_073263557.1">
    <property type="nucleotide sequence ID" value="NZ_FRCS01000016.1"/>
</dbReference>
<reference evidence="1 2" key="1">
    <citation type="submission" date="2016-11" db="EMBL/GenBank/DDBJ databases">
        <authorList>
            <person name="Jaros S."/>
            <person name="Januszkiewicz K."/>
            <person name="Wedrychowicz H."/>
        </authorList>
    </citation>
    <scope>NUCLEOTIDE SEQUENCE [LARGE SCALE GENOMIC DNA]</scope>
    <source>
        <strain evidence="1 2">DSM 46144</strain>
    </source>
</reference>
<dbReference type="Proteomes" id="UP000184440">
    <property type="component" value="Unassembled WGS sequence"/>
</dbReference>
<evidence type="ECO:0000313" key="1">
    <source>
        <dbReference type="EMBL" id="SHN46505.1"/>
    </source>
</evidence>
<dbReference type="AlphaFoldDB" id="A0A1M7RJI2"/>
<dbReference type="STRING" id="134849.SAMN05443668_11641"/>